<name>A0A973ZYV9_9BRAD</name>
<evidence type="ECO:0000256" key="1">
    <source>
        <dbReference type="SAM" id="MobiDB-lite"/>
    </source>
</evidence>
<dbReference type="RefSeq" id="WP_166208440.1">
    <property type="nucleotide sequence ID" value="NZ_CP088285.1"/>
</dbReference>
<proteinExistence type="predicted"/>
<sequence>MTGDIAKLHSTLPTTAAGWVARAKQQAQPKLYHQLLPVFRKLALENETFLALISAGDDEDSVEGRCKFDDFEASRLLRDAVADQPEIASRNMEEYLKAFRKLQRDHHCTRNELSEERRRLRDERDQVRAQAAE</sequence>
<feature type="region of interest" description="Disordered" evidence="1">
    <location>
        <begin position="113"/>
        <end position="133"/>
    </location>
</feature>
<dbReference type="EMBL" id="JAAOLE020000001">
    <property type="protein sequence ID" value="NVI43616.1"/>
    <property type="molecule type" value="Genomic_DNA"/>
</dbReference>
<accession>A0A973ZYV9</accession>
<evidence type="ECO:0000313" key="2">
    <source>
        <dbReference type="EMBL" id="NVI43616.1"/>
    </source>
</evidence>
<organism evidence="2">
    <name type="scientific">Bradyrhizobium septentrionale</name>
    <dbReference type="NCBI Taxonomy" id="1404411"/>
    <lineage>
        <taxon>Bacteria</taxon>
        <taxon>Pseudomonadati</taxon>
        <taxon>Pseudomonadota</taxon>
        <taxon>Alphaproteobacteria</taxon>
        <taxon>Hyphomicrobiales</taxon>
        <taxon>Nitrobacteraceae</taxon>
        <taxon>Bradyrhizobium</taxon>
    </lineage>
</organism>
<comment type="caution">
    <text evidence="2">The sequence shown here is derived from an EMBL/GenBank/DDBJ whole genome shotgun (WGS) entry which is preliminary data.</text>
</comment>
<reference evidence="2" key="1">
    <citation type="submission" date="2020-06" db="EMBL/GenBank/DDBJ databases">
        <title>Whole Genome Sequence of Bradyrhizobium sp. Strain 1S1.</title>
        <authorList>
            <person name="Bromfield E.S.P."/>
            <person name="Cloutier S."/>
        </authorList>
    </citation>
    <scope>NUCLEOTIDE SEQUENCE [LARGE SCALE GENOMIC DNA]</scope>
    <source>
        <strain evidence="2">1S1</strain>
    </source>
</reference>
<protein>
    <submittedName>
        <fullName evidence="2">Uncharacterized protein</fullName>
    </submittedName>
</protein>
<dbReference type="AlphaFoldDB" id="A0A973ZYV9"/>
<gene>
    <name evidence="2" type="ORF">HAP48_011805</name>
</gene>
<feature type="compositionally biased region" description="Basic and acidic residues" evidence="1">
    <location>
        <begin position="113"/>
        <end position="127"/>
    </location>
</feature>